<dbReference type="PANTHER" id="PTHR43304:SF1">
    <property type="entry name" value="PAC DOMAIN-CONTAINING PROTEIN"/>
    <property type="match status" value="1"/>
</dbReference>
<evidence type="ECO:0000259" key="10">
    <source>
        <dbReference type="PROSITE" id="PS50113"/>
    </source>
</evidence>
<dbReference type="PRINTS" id="PR00344">
    <property type="entry name" value="BCTRLSENSOR"/>
</dbReference>
<dbReference type="EMBL" id="JACYFG010000036">
    <property type="protein sequence ID" value="MBD5780562.1"/>
    <property type="molecule type" value="Genomic_DNA"/>
</dbReference>
<dbReference type="SUPFAM" id="SSF55781">
    <property type="entry name" value="GAF domain-like"/>
    <property type="match status" value="1"/>
</dbReference>
<dbReference type="Pfam" id="PF01590">
    <property type="entry name" value="GAF"/>
    <property type="match status" value="1"/>
</dbReference>
<dbReference type="PANTHER" id="PTHR43304">
    <property type="entry name" value="PHYTOCHROME-LIKE PROTEIN CPH1"/>
    <property type="match status" value="1"/>
</dbReference>
<dbReference type="PROSITE" id="PS50113">
    <property type="entry name" value="PAC"/>
    <property type="match status" value="2"/>
</dbReference>
<dbReference type="PROSITE" id="PS50109">
    <property type="entry name" value="HIS_KIN"/>
    <property type="match status" value="1"/>
</dbReference>
<dbReference type="Proteomes" id="UP000622317">
    <property type="component" value="Unassembled WGS sequence"/>
</dbReference>
<gene>
    <name evidence="11" type="ORF">IEN85_13760</name>
</gene>
<dbReference type="InterPro" id="IPR003594">
    <property type="entry name" value="HATPase_dom"/>
</dbReference>
<sequence>MPLRHVQRRIYTKLGIVLLALLLCFFATFAWLVKRVQLDEMERSAAFLLEWANRLEAGDAEQELAELQVGIADWEGEPELFLRLGGRLFPQDAASGDIPADLVRLWDDGREVPRKREGYLYWQASSERANGLGQLLAIVRFKDSSVWGFVLERYSALFLLGAGFLVSVIASLLVLQGRLVFRPLSRMLRSIESGIEGVSASLPPWREQSDEFESLAARYDELIEVLERQGKELQFRNDELRHLLDALPAYIWFKDDQNNIVRLNRAAAESVGYSVEELEGRAVAEIFPEEAEAYFRDDKAVIESGKAKLGYVESYSPVNGERRTVRTDKIPYVNEEGKVTGVVVLVTDITELVHLQEEREASDRLIRRLVEIGNWEAAGVEERIAAGLKDTCETLGMKTGILSEISGDLYTVRQVHDEGGKISKGSVFRLDEVYCQFVVMTGRSMATNHLGETAWGRMKCYETLRLESYIASPIRKGDEIVGTINFSSPEIRERPFAQFEIDAVRLLSNWIEGLLRQEEIVDQLNRQKAELRLILDTTPSQIWFKDDRNRILRANRAAAAHLGLEVEEVEGKLTSELLPLEADRSYEEDRSVLESGEPMLGRIRSVTTIGNRNAWFRYDKLPYRLDDERSGVIVVASDITELVESQAAVKEADERFRAAVEESPVGMLIVDSELRVVMVNGEAERIFGYEREELLWGSVDRLLGSRVMTALSCVFDADELVEDQVRLGADGKLLVARKDGTELPVEVIVSLYSLSGDSFAMVSIFDVTARIESQSALHDSEERFQLAAKGASVGIWDWFNINGSEEWWSPRFYELIGYEPGELPSSLQSFKELLHPDDVEPTFAAVDKSLKEGTPFEADYRLLRKDGTYHWFFGSGMASFDEDGVPRRMTGTIQDINDRKIAEEELSRAVTDLKRANEELSNFAFLSSHDLQEPLRTISSFLHLLKDRYGPGMDREANEYMDFTLVAVERVQNMIRSLLGYCSLDSKRRAASLFNLQEAVDLSLRDLTKRIEERGVEISVVDALGSVYGDRNQISLVFQNLFSNAIKFNRSDRPTIKIACRTVSSFEIGREELREGDYTVVSIADNGIGIREKYQKRIFSIFQKLHPSGEYEGSGIGLSMVQKIMQQHEGYVWLESEEGKGSCFYLAFPKCEAN</sequence>
<dbReference type="AlphaFoldDB" id="A0A927F912"/>
<organism evidence="11 12">
    <name type="scientific">Pelagicoccus enzymogenes</name>
    <dbReference type="NCBI Taxonomy" id="2773457"/>
    <lineage>
        <taxon>Bacteria</taxon>
        <taxon>Pseudomonadati</taxon>
        <taxon>Verrucomicrobiota</taxon>
        <taxon>Opitutia</taxon>
        <taxon>Puniceicoccales</taxon>
        <taxon>Pelagicoccaceae</taxon>
        <taxon>Pelagicoccus</taxon>
    </lineage>
</organism>
<dbReference type="InterPro" id="IPR005467">
    <property type="entry name" value="His_kinase_dom"/>
</dbReference>
<evidence type="ECO:0000256" key="3">
    <source>
        <dbReference type="ARBA" id="ARBA00022553"/>
    </source>
</evidence>
<keyword evidence="7" id="KW-0812">Transmembrane</keyword>
<dbReference type="GO" id="GO:0000155">
    <property type="term" value="F:phosphorelay sensor kinase activity"/>
    <property type="evidence" value="ECO:0007669"/>
    <property type="project" value="InterPro"/>
</dbReference>
<feature type="coiled-coil region" evidence="6">
    <location>
        <begin position="209"/>
        <end position="243"/>
    </location>
</feature>
<keyword evidence="4" id="KW-0808">Transferase</keyword>
<keyword evidence="7" id="KW-1133">Transmembrane helix</keyword>
<dbReference type="SMART" id="SM00065">
    <property type="entry name" value="GAF"/>
    <property type="match status" value="1"/>
</dbReference>
<evidence type="ECO:0000313" key="12">
    <source>
        <dbReference type="Proteomes" id="UP000622317"/>
    </source>
</evidence>
<evidence type="ECO:0000259" key="9">
    <source>
        <dbReference type="PROSITE" id="PS50112"/>
    </source>
</evidence>
<comment type="caution">
    <text evidence="11">The sequence shown here is derived from an EMBL/GenBank/DDBJ whole genome shotgun (WGS) entry which is preliminary data.</text>
</comment>
<dbReference type="InterPro" id="IPR001610">
    <property type="entry name" value="PAC"/>
</dbReference>
<evidence type="ECO:0000259" key="8">
    <source>
        <dbReference type="PROSITE" id="PS50109"/>
    </source>
</evidence>
<dbReference type="Pfam" id="PF02518">
    <property type="entry name" value="HATPase_c"/>
    <property type="match status" value="1"/>
</dbReference>
<dbReference type="SMART" id="SM00086">
    <property type="entry name" value="PAC"/>
    <property type="match status" value="3"/>
</dbReference>
<dbReference type="InterPro" id="IPR035965">
    <property type="entry name" value="PAS-like_dom_sf"/>
</dbReference>
<feature type="domain" description="PAS" evidence="9">
    <location>
        <begin position="527"/>
        <end position="596"/>
    </location>
</feature>
<dbReference type="SMART" id="SM00387">
    <property type="entry name" value="HATPase_c"/>
    <property type="match status" value="1"/>
</dbReference>
<dbReference type="InterPro" id="IPR029016">
    <property type="entry name" value="GAF-like_dom_sf"/>
</dbReference>
<dbReference type="InterPro" id="IPR003661">
    <property type="entry name" value="HisK_dim/P_dom"/>
</dbReference>
<feature type="domain" description="PAC" evidence="10">
    <location>
        <begin position="305"/>
        <end position="361"/>
    </location>
</feature>
<dbReference type="InterPro" id="IPR036097">
    <property type="entry name" value="HisK_dim/P_sf"/>
</dbReference>
<dbReference type="Pfam" id="PF13426">
    <property type="entry name" value="PAS_9"/>
    <property type="match status" value="1"/>
</dbReference>
<dbReference type="SUPFAM" id="SSF55874">
    <property type="entry name" value="ATPase domain of HSP90 chaperone/DNA topoisomerase II/histidine kinase"/>
    <property type="match status" value="1"/>
</dbReference>
<feature type="domain" description="PAS" evidence="9">
    <location>
        <begin position="236"/>
        <end position="305"/>
    </location>
</feature>
<name>A0A927F912_9BACT</name>
<dbReference type="Gene3D" id="3.30.450.40">
    <property type="match status" value="1"/>
</dbReference>
<dbReference type="CDD" id="cd00130">
    <property type="entry name" value="PAS"/>
    <property type="match status" value="4"/>
</dbReference>
<keyword evidence="6" id="KW-0175">Coiled coil</keyword>
<feature type="transmembrane region" description="Helical" evidence="7">
    <location>
        <begin position="12"/>
        <end position="33"/>
    </location>
</feature>
<dbReference type="Pfam" id="PF08448">
    <property type="entry name" value="PAS_4"/>
    <property type="match status" value="2"/>
</dbReference>
<comment type="catalytic activity">
    <reaction evidence="1">
        <text>ATP + protein L-histidine = ADP + protein N-phospho-L-histidine.</text>
        <dbReference type="EC" id="2.7.13.3"/>
    </reaction>
</comment>
<feature type="domain" description="PAC" evidence="10">
    <location>
        <begin position="856"/>
        <end position="908"/>
    </location>
</feature>
<dbReference type="Pfam" id="PF08447">
    <property type="entry name" value="PAS_3"/>
    <property type="match status" value="1"/>
</dbReference>
<keyword evidence="3" id="KW-0597">Phosphoprotein</keyword>
<dbReference type="InterPro" id="IPR000014">
    <property type="entry name" value="PAS"/>
</dbReference>
<dbReference type="Gene3D" id="3.30.450.20">
    <property type="entry name" value="PAS domain"/>
    <property type="match status" value="4"/>
</dbReference>
<dbReference type="NCBIfam" id="TIGR00229">
    <property type="entry name" value="sensory_box"/>
    <property type="match status" value="4"/>
</dbReference>
<dbReference type="SMART" id="SM00091">
    <property type="entry name" value="PAS"/>
    <property type="match status" value="4"/>
</dbReference>
<dbReference type="InterPro" id="IPR013655">
    <property type="entry name" value="PAS_fold_3"/>
</dbReference>
<keyword evidence="7" id="KW-0472">Membrane</keyword>
<dbReference type="Gene3D" id="3.30.565.10">
    <property type="entry name" value="Histidine kinase-like ATPase, C-terminal domain"/>
    <property type="match status" value="1"/>
</dbReference>
<dbReference type="InterPro" id="IPR003018">
    <property type="entry name" value="GAF"/>
</dbReference>
<feature type="transmembrane region" description="Helical" evidence="7">
    <location>
        <begin position="156"/>
        <end position="181"/>
    </location>
</feature>
<dbReference type="SUPFAM" id="SSF47384">
    <property type="entry name" value="Homodimeric domain of signal transducing histidine kinase"/>
    <property type="match status" value="1"/>
</dbReference>
<dbReference type="InterPro" id="IPR004358">
    <property type="entry name" value="Sig_transdc_His_kin-like_C"/>
</dbReference>
<dbReference type="InterPro" id="IPR013656">
    <property type="entry name" value="PAS_4"/>
</dbReference>
<evidence type="ECO:0000256" key="5">
    <source>
        <dbReference type="ARBA" id="ARBA00022777"/>
    </source>
</evidence>
<evidence type="ECO:0000256" key="1">
    <source>
        <dbReference type="ARBA" id="ARBA00000085"/>
    </source>
</evidence>
<dbReference type="Gene3D" id="1.10.287.130">
    <property type="match status" value="1"/>
</dbReference>
<dbReference type="InterPro" id="IPR036890">
    <property type="entry name" value="HATPase_C_sf"/>
</dbReference>
<evidence type="ECO:0000256" key="6">
    <source>
        <dbReference type="SAM" id="Coils"/>
    </source>
</evidence>
<dbReference type="CDD" id="cd00082">
    <property type="entry name" value="HisKA"/>
    <property type="match status" value="1"/>
</dbReference>
<protein>
    <recommendedName>
        <fullName evidence="2">histidine kinase</fullName>
        <ecNumber evidence="2">2.7.13.3</ecNumber>
    </recommendedName>
</protein>
<evidence type="ECO:0000256" key="7">
    <source>
        <dbReference type="SAM" id="Phobius"/>
    </source>
</evidence>
<reference evidence="11" key="1">
    <citation type="submission" date="2020-09" db="EMBL/GenBank/DDBJ databases">
        <title>Pelagicoccus enzymogenes sp. nov. with an EPS production, isolated from marine sediment.</title>
        <authorList>
            <person name="Feng X."/>
        </authorList>
    </citation>
    <scope>NUCLEOTIDE SEQUENCE</scope>
    <source>
        <strain evidence="11">NFK12</strain>
    </source>
</reference>
<keyword evidence="12" id="KW-1185">Reference proteome</keyword>
<keyword evidence="5" id="KW-0418">Kinase</keyword>
<feature type="domain" description="Histidine kinase" evidence="8">
    <location>
        <begin position="926"/>
        <end position="1152"/>
    </location>
</feature>
<evidence type="ECO:0000313" key="11">
    <source>
        <dbReference type="EMBL" id="MBD5780562.1"/>
    </source>
</evidence>
<proteinExistence type="predicted"/>
<feature type="domain" description="PAS" evidence="9">
    <location>
        <begin position="652"/>
        <end position="695"/>
    </location>
</feature>
<dbReference type="SUPFAM" id="SSF55785">
    <property type="entry name" value="PYP-like sensor domain (PAS domain)"/>
    <property type="match status" value="4"/>
</dbReference>
<dbReference type="InterPro" id="IPR000700">
    <property type="entry name" value="PAS-assoc_C"/>
</dbReference>
<feature type="domain" description="PAS" evidence="9">
    <location>
        <begin position="800"/>
        <end position="853"/>
    </location>
</feature>
<dbReference type="PROSITE" id="PS50112">
    <property type="entry name" value="PAS"/>
    <property type="match status" value="4"/>
</dbReference>
<dbReference type="RefSeq" id="WP_191617658.1">
    <property type="nucleotide sequence ID" value="NZ_JACYFG010000036.1"/>
</dbReference>
<evidence type="ECO:0000256" key="4">
    <source>
        <dbReference type="ARBA" id="ARBA00022679"/>
    </source>
</evidence>
<dbReference type="InterPro" id="IPR052162">
    <property type="entry name" value="Sensor_kinase/Photoreceptor"/>
</dbReference>
<evidence type="ECO:0000256" key="2">
    <source>
        <dbReference type="ARBA" id="ARBA00012438"/>
    </source>
</evidence>
<accession>A0A927F912</accession>
<dbReference type="EC" id="2.7.13.3" evidence="2"/>